<evidence type="ECO:0000313" key="1">
    <source>
        <dbReference type="EMBL" id="KAK7082598.1"/>
    </source>
</evidence>
<dbReference type="EMBL" id="JAXCGZ010003954">
    <property type="protein sequence ID" value="KAK7082598.1"/>
    <property type="molecule type" value="Genomic_DNA"/>
</dbReference>
<comment type="caution">
    <text evidence="1">The sequence shown here is derived from an EMBL/GenBank/DDBJ whole genome shotgun (WGS) entry which is preliminary data.</text>
</comment>
<proteinExistence type="predicted"/>
<protein>
    <recommendedName>
        <fullName evidence="3">Tesmin/TSO1-like CXC domain-containing protein</fullName>
    </recommendedName>
</protein>
<dbReference type="AlphaFoldDB" id="A0AAN9ABX8"/>
<name>A0AAN9ABX8_HALRR</name>
<keyword evidence="2" id="KW-1185">Reference proteome</keyword>
<evidence type="ECO:0008006" key="3">
    <source>
        <dbReference type="Google" id="ProtNLM"/>
    </source>
</evidence>
<evidence type="ECO:0000313" key="2">
    <source>
        <dbReference type="Proteomes" id="UP001381693"/>
    </source>
</evidence>
<sequence>MQIIPLGPVVNALGTPKTEAIPGFHALSGGDITGQFAGKGKLTCWQAVKRCSIEKVSAFSALGTCEELDVDNKYAIETFVCQVYEPGTIVAMVWYQADIPHSQLPPAKHHEWKEERGRLVPVPTTNPAAPATVIHLIKCGRKKTSCGSNCSYWSQCLNCSEMCRCRADEEVCSNITHTLLGIDEDGEGDPSV</sequence>
<accession>A0AAN9ABX8</accession>
<organism evidence="1 2">
    <name type="scientific">Halocaridina rubra</name>
    <name type="common">Hawaiian red shrimp</name>
    <dbReference type="NCBI Taxonomy" id="373956"/>
    <lineage>
        <taxon>Eukaryota</taxon>
        <taxon>Metazoa</taxon>
        <taxon>Ecdysozoa</taxon>
        <taxon>Arthropoda</taxon>
        <taxon>Crustacea</taxon>
        <taxon>Multicrustacea</taxon>
        <taxon>Malacostraca</taxon>
        <taxon>Eumalacostraca</taxon>
        <taxon>Eucarida</taxon>
        <taxon>Decapoda</taxon>
        <taxon>Pleocyemata</taxon>
        <taxon>Caridea</taxon>
        <taxon>Atyoidea</taxon>
        <taxon>Atyidae</taxon>
        <taxon>Halocaridina</taxon>
    </lineage>
</organism>
<dbReference type="Proteomes" id="UP001381693">
    <property type="component" value="Unassembled WGS sequence"/>
</dbReference>
<reference evidence="1 2" key="1">
    <citation type="submission" date="2023-11" db="EMBL/GenBank/DDBJ databases">
        <title>Halocaridina rubra genome assembly.</title>
        <authorList>
            <person name="Smith C."/>
        </authorList>
    </citation>
    <scope>NUCLEOTIDE SEQUENCE [LARGE SCALE GENOMIC DNA]</scope>
    <source>
        <strain evidence="1">EP-1</strain>
        <tissue evidence="1">Whole</tissue>
    </source>
</reference>
<gene>
    <name evidence="1" type="ORF">SK128_003322</name>
</gene>